<keyword evidence="13" id="KW-1185">Reference proteome</keyword>
<dbReference type="Pfam" id="PF02811">
    <property type="entry name" value="PHP"/>
    <property type="match status" value="1"/>
</dbReference>
<dbReference type="GO" id="GO:0005737">
    <property type="term" value="C:cytoplasm"/>
    <property type="evidence" value="ECO:0007669"/>
    <property type="project" value="UniProtKB-SubCell"/>
</dbReference>
<protein>
    <recommendedName>
        <fullName evidence="4">DNA polymerase III subunit alpha</fullName>
        <ecNumber evidence="3">2.7.7.7</ecNumber>
    </recommendedName>
</protein>
<evidence type="ECO:0000256" key="8">
    <source>
        <dbReference type="ARBA" id="ARBA00022932"/>
    </source>
</evidence>
<evidence type="ECO:0000256" key="7">
    <source>
        <dbReference type="ARBA" id="ARBA00022705"/>
    </source>
</evidence>
<dbReference type="EMBL" id="JARPTC010000021">
    <property type="protein sequence ID" value="MDO7788482.1"/>
    <property type="molecule type" value="Genomic_DNA"/>
</dbReference>
<dbReference type="InterPro" id="IPR011708">
    <property type="entry name" value="DNA_pol3_alpha_NTPase_dom"/>
</dbReference>
<dbReference type="PANTHER" id="PTHR32294">
    <property type="entry name" value="DNA POLYMERASE III SUBUNIT ALPHA"/>
    <property type="match status" value="1"/>
</dbReference>
<dbReference type="Gene3D" id="3.20.20.140">
    <property type="entry name" value="Metal-dependent hydrolases"/>
    <property type="match status" value="1"/>
</dbReference>
<dbReference type="Pfam" id="PF07733">
    <property type="entry name" value="DNA_pol3_alpha"/>
    <property type="match status" value="1"/>
</dbReference>
<comment type="similarity">
    <text evidence="2">Belongs to the DNA polymerase type-C family. DnaE subfamily.</text>
</comment>
<dbReference type="InterPro" id="IPR003141">
    <property type="entry name" value="Pol/His_phosphatase_N"/>
</dbReference>
<dbReference type="PANTHER" id="PTHR32294:SF0">
    <property type="entry name" value="DNA POLYMERASE III SUBUNIT ALPHA"/>
    <property type="match status" value="1"/>
</dbReference>
<dbReference type="InterPro" id="IPR040982">
    <property type="entry name" value="DNA_pol3_finger"/>
</dbReference>
<keyword evidence="6 12" id="KW-0548">Nucleotidyltransferase</keyword>
<evidence type="ECO:0000256" key="5">
    <source>
        <dbReference type="ARBA" id="ARBA00022679"/>
    </source>
</evidence>
<evidence type="ECO:0000256" key="9">
    <source>
        <dbReference type="ARBA" id="ARBA00025611"/>
    </source>
</evidence>
<comment type="catalytic activity">
    <reaction evidence="10">
        <text>DNA(n) + a 2'-deoxyribonucleoside 5'-triphosphate = DNA(n+1) + diphosphate</text>
        <dbReference type="Rhea" id="RHEA:22508"/>
        <dbReference type="Rhea" id="RHEA-COMP:17339"/>
        <dbReference type="Rhea" id="RHEA-COMP:17340"/>
        <dbReference type="ChEBI" id="CHEBI:33019"/>
        <dbReference type="ChEBI" id="CHEBI:61560"/>
        <dbReference type="ChEBI" id="CHEBI:173112"/>
        <dbReference type="EC" id="2.7.7.7"/>
    </reaction>
</comment>
<dbReference type="InterPro" id="IPR041931">
    <property type="entry name" value="DNA_pol3_alpha_thumb_dom"/>
</dbReference>
<accession>A0AAW7ZGS3</accession>
<evidence type="ECO:0000256" key="3">
    <source>
        <dbReference type="ARBA" id="ARBA00012417"/>
    </source>
</evidence>
<sequence length="1214" mass="137247">MPVKHEFVHLHLHSEYSLLDGAARINQVAKQAKESGMSSLAITDHGCMFGIVDFYKACHKEGIRPILGCEVYVAPRKMTDRVPKLDEQPYHLVLLAENQMGYKNLLKLVSLGYTQGFYYKPRIDKEILAKYHQGLICLSGCLAGEVAHKILGGQPDQARKAAMEYYDIFGRNNFYLEMQDHGFPEQRTVNRELLRLSKDLSLPLVATNDVHYTKRQHADIQDVLLCIQTGKSINTPGRMKFESQEMYLKNPEEMALLFGEIPEALSNTVGIAERCKVDLDFGHLHLPYFTVPEGYAPASYLREQCRLGAVKRYGDYSQAVSDRLEYELMVIGQMGYEEYFLIVWDFIKYARDKGIAVGPGRGSAAGSIVAYVLEITNIDPLRYGLLFERFLNPERISMPDIDIDFDYERRGEIIDYIVRKYGDDRVAQIITFGTMAARAAIRDVGRALDMPYGEVDRVAKLVPAELNMTIDKALKNSHDLKAIYEDNLEVRKLVDTAVELEGMPRHASTHAAGLVISREPLVEYLPLSRTSDGLVTTQFPMGTVEELGLLKMDLLGLRNLTVIEETIRLVEQSKGFKLNINDIPLEDKETFNMLSRGEGIGVFQLESSGMRNILRELKPSAFEDIVALVALYRPGPLGSGMVEDFIQRKHGRTKVDYYHSDLVPVLKETYGVILYQEQVMMIARIMAGYTLGQADSLRKAMGKKIAQMMAMHREWFVNGTQVDEKGKILVNPIAGAVSRGYEKQLAEKMFDLMEYFAGYGFNKSHSAAYALVSYQTAYLKANYPVEYMAALLTSVRDNTDKVVLYIEECRRMNIQVLPPDINLSRENFTVDDKSIRFGLAAIKNIGWNAVHEFIQARQVDGIFTSFTDFCTRVDTKIANRRVLENLIKSGALDRYGHRAQLLAALDMGIEFAHRAHRDREQGQVNLFDLMPENSRESIAIVLPHVPKLSVKQQLDLEKESMGLYISGHPLSELSWLCEAIDVRRVSELQELTDGLQIFMVVIISSVKRITSRRGDPMAFMSGEDLTGSCEFVVFPEVLKRFGFVLDRKEPLLVIGKLNNSGDEPKVLVEELRPVEGISSELWLKVASGQRELIQVIESQLMQYPGKTLVKLFNPENREVQVLGQSLCITPAPDLRNVLIKILGPDSVKLRCSLNAYSQTAATLDTGVRDNRFNYRTRITKKEPGKIAEQESRKKSTEEAFNPDAYQVPQSILQI</sequence>
<dbReference type="GO" id="GO:0008408">
    <property type="term" value="F:3'-5' exonuclease activity"/>
    <property type="evidence" value="ECO:0007669"/>
    <property type="project" value="InterPro"/>
</dbReference>
<evidence type="ECO:0000259" key="11">
    <source>
        <dbReference type="SMART" id="SM00481"/>
    </source>
</evidence>
<dbReference type="InterPro" id="IPR004805">
    <property type="entry name" value="DnaE2/DnaE/PolC"/>
</dbReference>
<gene>
    <name evidence="12" type="ORF">P6N53_14735</name>
</gene>
<dbReference type="InterPro" id="IPR004013">
    <property type="entry name" value="PHP_dom"/>
</dbReference>
<dbReference type="CDD" id="cd12113">
    <property type="entry name" value="PHP_PolIIIA_DnaE3"/>
    <property type="match status" value="1"/>
</dbReference>
<keyword evidence="7" id="KW-0235">DNA replication</keyword>
<evidence type="ECO:0000256" key="4">
    <source>
        <dbReference type="ARBA" id="ARBA00019114"/>
    </source>
</evidence>
<comment type="caution">
    <text evidence="12">The sequence shown here is derived from an EMBL/GenBank/DDBJ whole genome shotgun (WGS) entry which is preliminary data.</text>
</comment>
<dbReference type="Pfam" id="PF17657">
    <property type="entry name" value="DNA_pol3_finger"/>
    <property type="match status" value="1"/>
</dbReference>
<evidence type="ECO:0000256" key="6">
    <source>
        <dbReference type="ARBA" id="ARBA00022695"/>
    </source>
</evidence>
<reference evidence="12" key="2">
    <citation type="submission" date="2023-03" db="EMBL/GenBank/DDBJ databases">
        <authorList>
            <person name="Zhang Z."/>
        </authorList>
    </citation>
    <scope>NUCLEOTIDE SEQUENCE</scope>
    <source>
        <strain evidence="12">DSA</strain>
    </source>
</reference>
<dbReference type="GO" id="GO:0003887">
    <property type="term" value="F:DNA-directed DNA polymerase activity"/>
    <property type="evidence" value="ECO:0007669"/>
    <property type="project" value="UniProtKB-KW"/>
</dbReference>
<dbReference type="InterPro" id="IPR016195">
    <property type="entry name" value="Pol/histidinol_Pase-like"/>
</dbReference>
<comment type="function">
    <text evidence="9">DNA polymerase III is a complex, multichain enzyme responsible for most of the replicative synthesis in bacteria. This DNA polymerase also exhibits 3' to 5' exonuclease activity. The alpha chain is the DNA polymerase.</text>
</comment>
<dbReference type="Gene3D" id="1.10.10.1600">
    <property type="entry name" value="Bacterial DNA polymerase III alpha subunit, thumb domain"/>
    <property type="match status" value="1"/>
</dbReference>
<organism evidence="12 13">
    <name type="scientific">Desulforamulus aquiferis</name>
    <dbReference type="NCBI Taxonomy" id="1397668"/>
    <lineage>
        <taxon>Bacteria</taxon>
        <taxon>Bacillati</taxon>
        <taxon>Bacillota</taxon>
        <taxon>Clostridia</taxon>
        <taxon>Eubacteriales</taxon>
        <taxon>Peptococcaceae</taxon>
        <taxon>Desulforamulus</taxon>
    </lineage>
</organism>
<dbReference type="NCBIfam" id="TIGR00594">
    <property type="entry name" value="polc"/>
    <property type="match status" value="1"/>
</dbReference>
<dbReference type="RefSeq" id="WP_304544459.1">
    <property type="nucleotide sequence ID" value="NZ_JARPTC010000021.1"/>
</dbReference>
<keyword evidence="5 12" id="KW-0808">Transferase</keyword>
<dbReference type="NCBIfam" id="NF004226">
    <property type="entry name" value="PRK05673.1"/>
    <property type="match status" value="1"/>
</dbReference>
<evidence type="ECO:0000256" key="10">
    <source>
        <dbReference type="ARBA" id="ARBA00049244"/>
    </source>
</evidence>
<dbReference type="AlphaFoldDB" id="A0AAW7ZGS3"/>
<evidence type="ECO:0000313" key="12">
    <source>
        <dbReference type="EMBL" id="MDO7788482.1"/>
    </source>
</evidence>
<dbReference type="NCBIfam" id="NF005298">
    <property type="entry name" value="PRK06826.1"/>
    <property type="match status" value="1"/>
</dbReference>
<dbReference type="Pfam" id="PF14579">
    <property type="entry name" value="HHH_6"/>
    <property type="match status" value="1"/>
</dbReference>
<evidence type="ECO:0000256" key="2">
    <source>
        <dbReference type="ARBA" id="ARBA00009496"/>
    </source>
</evidence>
<feature type="domain" description="Polymerase/histidinol phosphatase N-terminal" evidence="11">
    <location>
        <begin position="8"/>
        <end position="75"/>
    </location>
</feature>
<dbReference type="EC" id="2.7.7.7" evidence="3"/>
<dbReference type="InterPro" id="IPR004365">
    <property type="entry name" value="NA-bd_OB_tRNA"/>
</dbReference>
<dbReference type="CDD" id="cd04485">
    <property type="entry name" value="DnaE_OBF"/>
    <property type="match status" value="1"/>
</dbReference>
<dbReference type="SMART" id="SM00481">
    <property type="entry name" value="POLIIIAc"/>
    <property type="match status" value="1"/>
</dbReference>
<dbReference type="InterPro" id="IPR029460">
    <property type="entry name" value="DNAPol_HHH"/>
</dbReference>
<reference evidence="12" key="1">
    <citation type="journal article" date="2023" name="J. Hazard. Mater.">
        <title>Anaerobic biodegradation of pyrene and benzo[a]pyrene by a new sulfate-reducing Desulforamulus aquiferis strain DSA.</title>
        <authorList>
            <person name="Zhang Z."/>
            <person name="Sun J."/>
            <person name="Gong X."/>
            <person name="Wang C."/>
            <person name="Wang H."/>
        </authorList>
    </citation>
    <scope>NUCLEOTIDE SEQUENCE</scope>
    <source>
        <strain evidence="12">DSA</strain>
    </source>
</reference>
<dbReference type="GO" id="GO:0006260">
    <property type="term" value="P:DNA replication"/>
    <property type="evidence" value="ECO:0007669"/>
    <property type="project" value="UniProtKB-KW"/>
</dbReference>
<name>A0AAW7ZGS3_9FIRM</name>
<comment type="subcellular location">
    <subcellularLocation>
        <location evidence="1">Cytoplasm</location>
    </subcellularLocation>
</comment>
<dbReference type="Gene3D" id="1.10.150.870">
    <property type="match status" value="1"/>
</dbReference>
<evidence type="ECO:0000313" key="13">
    <source>
        <dbReference type="Proteomes" id="UP001172911"/>
    </source>
</evidence>
<keyword evidence="8" id="KW-0239">DNA-directed DNA polymerase</keyword>
<proteinExistence type="inferred from homology"/>
<evidence type="ECO:0000256" key="1">
    <source>
        <dbReference type="ARBA" id="ARBA00004496"/>
    </source>
</evidence>
<dbReference type="Pfam" id="PF01336">
    <property type="entry name" value="tRNA_anti-codon"/>
    <property type="match status" value="1"/>
</dbReference>
<dbReference type="SUPFAM" id="SSF89550">
    <property type="entry name" value="PHP domain-like"/>
    <property type="match status" value="1"/>
</dbReference>
<dbReference type="GO" id="GO:0003676">
    <property type="term" value="F:nucleic acid binding"/>
    <property type="evidence" value="ECO:0007669"/>
    <property type="project" value="InterPro"/>
</dbReference>
<dbReference type="Proteomes" id="UP001172911">
    <property type="component" value="Unassembled WGS sequence"/>
</dbReference>